<evidence type="ECO:0000256" key="2">
    <source>
        <dbReference type="SAM" id="Phobius"/>
    </source>
</evidence>
<dbReference type="EMBL" id="SUMB01000002">
    <property type="protein sequence ID" value="TJZ57369.1"/>
    <property type="molecule type" value="Genomic_DNA"/>
</dbReference>
<protein>
    <submittedName>
        <fullName evidence="4">LPXTG cell wall anchor domain-containing protein</fullName>
    </submittedName>
</protein>
<sequence length="277" mass="27715">MRTALGVATALGTAVGVVGVTGAGTAAAQQVSRTLRYTCDVPMLGDQPFTAKIDADIPESVEVGEPSRKFAIEAGTTVDAELTPLLDRIGVKSVEGTVNAKIGVTAPQGNRHLTVPLDIARTPVPASGSFTVTGTGSAPALTFRQPGHGRITVGDIGVHVVGRKADGDVRGKVDVRCTLDDGQNDVVGSFEITGAGTGTTTGSTTSGTSGTSGSDSEGTDSNGTHAKDPTSDGGTIANTGEDTSDLILPAAGILVAGVVAFFLGSRLKKRGRAGDDG</sequence>
<proteinExistence type="predicted"/>
<keyword evidence="5" id="KW-1185">Reference proteome</keyword>
<dbReference type="OrthoDB" id="4863392at2"/>
<keyword evidence="2" id="KW-0472">Membrane</keyword>
<evidence type="ECO:0000256" key="1">
    <source>
        <dbReference type="SAM" id="MobiDB-lite"/>
    </source>
</evidence>
<gene>
    <name evidence="4" type="ORF">FCH28_08065</name>
</gene>
<reference evidence="4 5" key="1">
    <citation type="submission" date="2019-04" db="EMBL/GenBank/DDBJ databases">
        <title>Streptomyces piniterrae sp. nov., a heliquinomycin-producing actinomycete isolated from rhizosphere soil of Pinus yunnanensis.</title>
        <authorList>
            <person name="Zhuang X."/>
            <person name="Zhao J."/>
        </authorList>
    </citation>
    <scope>NUCLEOTIDE SEQUENCE [LARGE SCALE GENOMIC DNA]</scope>
    <source>
        <strain evidence="5">jys28</strain>
    </source>
</reference>
<feature type="region of interest" description="Disordered" evidence="1">
    <location>
        <begin position="189"/>
        <end position="238"/>
    </location>
</feature>
<comment type="caution">
    <text evidence="4">The sequence shown here is derived from an EMBL/GenBank/DDBJ whole genome shotgun (WGS) entry which is preliminary data.</text>
</comment>
<evidence type="ECO:0000313" key="4">
    <source>
        <dbReference type="EMBL" id="TJZ57369.1"/>
    </source>
</evidence>
<keyword evidence="2" id="KW-1133">Transmembrane helix</keyword>
<feature type="compositionally biased region" description="Low complexity" evidence="1">
    <location>
        <begin position="198"/>
        <end position="224"/>
    </location>
</feature>
<evidence type="ECO:0000259" key="3">
    <source>
        <dbReference type="Pfam" id="PF20611"/>
    </source>
</evidence>
<dbReference type="RefSeq" id="WP_136738987.1">
    <property type="nucleotide sequence ID" value="NZ_SUMB01000002.1"/>
</dbReference>
<feature type="transmembrane region" description="Helical" evidence="2">
    <location>
        <begin position="246"/>
        <end position="264"/>
    </location>
</feature>
<name>A0A4U0NRZ4_9ACTN</name>
<dbReference type="NCBIfam" id="TIGR01167">
    <property type="entry name" value="LPXTG_anchor"/>
    <property type="match status" value="1"/>
</dbReference>
<dbReference type="InterPro" id="IPR046542">
    <property type="entry name" value="DUF6801"/>
</dbReference>
<dbReference type="AlphaFoldDB" id="A0A4U0NRZ4"/>
<feature type="domain" description="DUF6801" evidence="3">
    <location>
        <begin position="36"/>
        <end position="187"/>
    </location>
</feature>
<dbReference type="Proteomes" id="UP000308697">
    <property type="component" value="Unassembled WGS sequence"/>
</dbReference>
<dbReference type="Pfam" id="PF20611">
    <property type="entry name" value="DUF6801"/>
    <property type="match status" value="1"/>
</dbReference>
<organism evidence="4 5">
    <name type="scientific">Streptomyces piniterrae</name>
    <dbReference type="NCBI Taxonomy" id="2571125"/>
    <lineage>
        <taxon>Bacteria</taxon>
        <taxon>Bacillati</taxon>
        <taxon>Actinomycetota</taxon>
        <taxon>Actinomycetes</taxon>
        <taxon>Kitasatosporales</taxon>
        <taxon>Streptomycetaceae</taxon>
        <taxon>Streptomyces</taxon>
    </lineage>
</organism>
<evidence type="ECO:0000313" key="5">
    <source>
        <dbReference type="Proteomes" id="UP000308697"/>
    </source>
</evidence>
<accession>A0A4U0NRZ4</accession>
<keyword evidence="2" id="KW-0812">Transmembrane</keyword>